<reference evidence="3 4" key="1">
    <citation type="journal article" date="2015" name="Nature">
        <title>rRNA introns, odd ribosomes, and small enigmatic genomes across a large radiation of phyla.</title>
        <authorList>
            <person name="Brown C.T."/>
            <person name="Hug L.A."/>
            <person name="Thomas B.C."/>
            <person name="Sharon I."/>
            <person name="Castelle C.J."/>
            <person name="Singh A."/>
            <person name="Wilkins M.J."/>
            <person name="Williams K.H."/>
            <person name="Banfield J.F."/>
        </authorList>
    </citation>
    <scope>NUCLEOTIDE SEQUENCE [LARGE SCALE GENOMIC DNA]</scope>
</reference>
<organism evidence="3 4">
    <name type="scientific">Candidatus Nomurabacteria bacterium GW2011_GWB1_37_5</name>
    <dbReference type="NCBI Taxonomy" id="1618742"/>
    <lineage>
        <taxon>Bacteria</taxon>
        <taxon>Candidatus Nomuraibacteriota</taxon>
    </lineage>
</organism>
<name>A0A0G0K3C6_9BACT</name>
<feature type="region of interest" description="Disordered" evidence="1">
    <location>
        <begin position="114"/>
        <end position="133"/>
    </location>
</feature>
<accession>A0A0G0K3C6</accession>
<sequence>MEAITEFISNLEFIHYVFIFLALFLSVIAIIAISSVKSCQKCDRLTINTDDQGVPLCTNCGGGEYEEEEEEEEEIERTCANEDCGSYLEPSEKQKLGFLIFECPDCGGIWIEKEKTEEEKENEEEDDDDDSLFPQIFNFI</sequence>
<feature type="transmembrane region" description="Helical" evidence="2">
    <location>
        <begin position="13"/>
        <end position="36"/>
    </location>
</feature>
<dbReference type="AlphaFoldDB" id="A0A0G0K3C6"/>
<keyword evidence="2" id="KW-0472">Membrane</keyword>
<keyword evidence="2" id="KW-1133">Transmembrane helix</keyword>
<evidence type="ECO:0000313" key="3">
    <source>
        <dbReference type="EMBL" id="KKQ35116.1"/>
    </source>
</evidence>
<protein>
    <submittedName>
        <fullName evidence="3">Uncharacterized protein</fullName>
    </submittedName>
</protein>
<dbReference type="Proteomes" id="UP000033876">
    <property type="component" value="Unassembled WGS sequence"/>
</dbReference>
<feature type="compositionally biased region" description="Acidic residues" evidence="1">
    <location>
        <begin position="119"/>
        <end position="131"/>
    </location>
</feature>
<evidence type="ECO:0000256" key="1">
    <source>
        <dbReference type="SAM" id="MobiDB-lite"/>
    </source>
</evidence>
<comment type="caution">
    <text evidence="3">The sequence shown here is derived from an EMBL/GenBank/DDBJ whole genome shotgun (WGS) entry which is preliminary data.</text>
</comment>
<keyword evidence="2" id="KW-0812">Transmembrane</keyword>
<gene>
    <name evidence="3" type="ORF">US50_C0025G0010</name>
</gene>
<proteinExistence type="predicted"/>
<evidence type="ECO:0000256" key="2">
    <source>
        <dbReference type="SAM" id="Phobius"/>
    </source>
</evidence>
<dbReference type="EMBL" id="LBTF01000025">
    <property type="protein sequence ID" value="KKQ35116.1"/>
    <property type="molecule type" value="Genomic_DNA"/>
</dbReference>
<evidence type="ECO:0000313" key="4">
    <source>
        <dbReference type="Proteomes" id="UP000033876"/>
    </source>
</evidence>